<feature type="domain" description="DUF3152" evidence="3">
    <location>
        <begin position="151"/>
        <end position="312"/>
    </location>
</feature>
<dbReference type="Gene3D" id="3.40.390.10">
    <property type="entry name" value="Collagenase (Catalytic Domain)"/>
    <property type="match status" value="1"/>
</dbReference>
<dbReference type="InterPro" id="IPR022603">
    <property type="entry name" value="DUF3152"/>
</dbReference>
<feature type="region of interest" description="Disordered" evidence="1">
    <location>
        <begin position="52"/>
        <end position="169"/>
    </location>
</feature>
<dbReference type="InterPro" id="IPR024079">
    <property type="entry name" value="MetalloPept_cat_dom_sf"/>
</dbReference>
<evidence type="ECO:0000313" key="5">
    <source>
        <dbReference type="Proteomes" id="UP001596956"/>
    </source>
</evidence>
<evidence type="ECO:0000256" key="2">
    <source>
        <dbReference type="SAM" id="Phobius"/>
    </source>
</evidence>
<dbReference type="Pfam" id="PF11350">
    <property type="entry name" value="DUF3152"/>
    <property type="match status" value="1"/>
</dbReference>
<evidence type="ECO:0000259" key="3">
    <source>
        <dbReference type="Pfam" id="PF11350"/>
    </source>
</evidence>
<feature type="transmembrane region" description="Helical" evidence="2">
    <location>
        <begin position="21"/>
        <end position="41"/>
    </location>
</feature>
<keyword evidence="2" id="KW-0472">Membrane</keyword>
<feature type="compositionally biased region" description="Polar residues" evidence="1">
    <location>
        <begin position="122"/>
        <end position="134"/>
    </location>
</feature>
<evidence type="ECO:0000313" key="4">
    <source>
        <dbReference type="EMBL" id="MFD0800587.1"/>
    </source>
</evidence>
<feature type="compositionally biased region" description="Basic and acidic residues" evidence="1">
    <location>
        <begin position="103"/>
        <end position="116"/>
    </location>
</feature>
<sequence>MSHPSANPNRRLGGSRGQRRRGLALLLGLIVLAAGTGLLVLDQRAPELLTGEETGSATTGPQSEGEGAAATATAPRPSGRPDAQDSGSGGGSDGGDASPGDSRTGEETEEQSKEQSDEQPQDADSASPAPQGSPSDDALAAVMRSVEDEVDEAEGELEVVPGKSEPAGTGPRMRYIVEVEKGLPGKAADFATAVEQILADERGWRGEDEVSMQRVEQGDADFRVALAAPETVDRMCAPLQTMGRVSCTKGDRAIINQNRWVSGVEHFDGDLRTYRIYVVNHEVGHALGRGHVSCPGRGEPAPVMQQQTFGLQGCEPNGWVQQP</sequence>
<comment type="caution">
    <text evidence="4">The sequence shown here is derived from an EMBL/GenBank/DDBJ whole genome shotgun (WGS) entry which is preliminary data.</text>
</comment>
<evidence type="ECO:0000256" key="1">
    <source>
        <dbReference type="SAM" id="MobiDB-lite"/>
    </source>
</evidence>
<keyword evidence="5" id="KW-1185">Reference proteome</keyword>
<reference evidence="5" key="1">
    <citation type="journal article" date="2019" name="Int. J. Syst. Evol. Microbiol.">
        <title>The Global Catalogue of Microorganisms (GCM) 10K type strain sequencing project: providing services to taxonomists for standard genome sequencing and annotation.</title>
        <authorList>
            <consortium name="The Broad Institute Genomics Platform"/>
            <consortium name="The Broad Institute Genome Sequencing Center for Infectious Disease"/>
            <person name="Wu L."/>
            <person name="Ma J."/>
        </authorList>
    </citation>
    <scope>NUCLEOTIDE SEQUENCE [LARGE SCALE GENOMIC DNA]</scope>
    <source>
        <strain evidence="5">CCUG 63369</strain>
    </source>
</reference>
<organism evidence="4 5">
    <name type="scientific">Streptomonospora algeriensis</name>
    <dbReference type="NCBI Taxonomy" id="995084"/>
    <lineage>
        <taxon>Bacteria</taxon>
        <taxon>Bacillati</taxon>
        <taxon>Actinomycetota</taxon>
        <taxon>Actinomycetes</taxon>
        <taxon>Streptosporangiales</taxon>
        <taxon>Nocardiopsidaceae</taxon>
        <taxon>Streptomonospora</taxon>
    </lineage>
</organism>
<gene>
    <name evidence="4" type="ORF">ACFQZU_04530</name>
</gene>
<protein>
    <submittedName>
        <fullName evidence="4">DUF3152 domain-containing protein</fullName>
    </submittedName>
</protein>
<feature type="compositionally biased region" description="Polar residues" evidence="1">
    <location>
        <begin position="53"/>
        <end position="62"/>
    </location>
</feature>
<feature type="compositionally biased region" description="Acidic residues" evidence="1">
    <location>
        <begin position="148"/>
        <end position="157"/>
    </location>
</feature>
<proteinExistence type="predicted"/>
<accession>A0ABW3BB75</accession>
<keyword evidence="2" id="KW-1133">Transmembrane helix</keyword>
<feature type="compositionally biased region" description="Low complexity" evidence="1">
    <location>
        <begin position="63"/>
        <end position="86"/>
    </location>
</feature>
<dbReference type="Proteomes" id="UP001596956">
    <property type="component" value="Unassembled WGS sequence"/>
</dbReference>
<dbReference type="SUPFAM" id="SSF55486">
    <property type="entry name" value="Metalloproteases ('zincins'), catalytic domain"/>
    <property type="match status" value="1"/>
</dbReference>
<dbReference type="EMBL" id="JBHTHR010000070">
    <property type="protein sequence ID" value="MFD0800587.1"/>
    <property type="molecule type" value="Genomic_DNA"/>
</dbReference>
<keyword evidence="2" id="KW-0812">Transmembrane</keyword>
<name>A0ABW3BB75_9ACTN</name>